<organism evidence="2 3">
    <name type="scientific">Diploptera punctata</name>
    <name type="common">Pacific beetle cockroach</name>
    <dbReference type="NCBI Taxonomy" id="6984"/>
    <lineage>
        <taxon>Eukaryota</taxon>
        <taxon>Metazoa</taxon>
        <taxon>Ecdysozoa</taxon>
        <taxon>Arthropoda</taxon>
        <taxon>Hexapoda</taxon>
        <taxon>Insecta</taxon>
        <taxon>Pterygota</taxon>
        <taxon>Neoptera</taxon>
        <taxon>Polyneoptera</taxon>
        <taxon>Dictyoptera</taxon>
        <taxon>Blattodea</taxon>
        <taxon>Blaberoidea</taxon>
        <taxon>Blaberidae</taxon>
        <taxon>Diplopterinae</taxon>
        <taxon>Diploptera</taxon>
    </lineage>
</organism>
<accession>A0AAD8A9H9</accession>
<evidence type="ECO:0000256" key="1">
    <source>
        <dbReference type="SAM" id="MobiDB-lite"/>
    </source>
</evidence>
<feature type="non-terminal residue" evidence="2">
    <location>
        <position position="1"/>
    </location>
</feature>
<evidence type="ECO:0000313" key="3">
    <source>
        <dbReference type="Proteomes" id="UP001233999"/>
    </source>
</evidence>
<dbReference type="EMBL" id="JASPKZ010002949">
    <property type="protein sequence ID" value="KAJ9594571.1"/>
    <property type="molecule type" value="Genomic_DNA"/>
</dbReference>
<feature type="region of interest" description="Disordered" evidence="1">
    <location>
        <begin position="1"/>
        <end position="31"/>
    </location>
</feature>
<gene>
    <name evidence="2" type="ORF">L9F63_027447</name>
</gene>
<protein>
    <submittedName>
        <fullName evidence="2">Uncharacterized protein</fullName>
    </submittedName>
</protein>
<dbReference type="Proteomes" id="UP001233999">
    <property type="component" value="Unassembled WGS sequence"/>
</dbReference>
<keyword evidence="3" id="KW-1185">Reference proteome</keyword>
<comment type="caution">
    <text evidence="2">The sequence shown here is derived from an EMBL/GenBank/DDBJ whole genome shotgun (WGS) entry which is preliminary data.</text>
</comment>
<reference evidence="2" key="2">
    <citation type="submission" date="2023-05" db="EMBL/GenBank/DDBJ databases">
        <authorList>
            <person name="Fouks B."/>
        </authorList>
    </citation>
    <scope>NUCLEOTIDE SEQUENCE</scope>
    <source>
        <strain evidence="2">Stay&amp;Tobe</strain>
        <tissue evidence="2">Testes</tissue>
    </source>
</reference>
<reference evidence="2" key="1">
    <citation type="journal article" date="2023" name="IScience">
        <title>Live-bearing cockroach genome reveals convergent evolutionary mechanisms linked to viviparity in insects and beyond.</title>
        <authorList>
            <person name="Fouks B."/>
            <person name="Harrison M.C."/>
            <person name="Mikhailova A.A."/>
            <person name="Marchal E."/>
            <person name="English S."/>
            <person name="Carruthers M."/>
            <person name="Jennings E.C."/>
            <person name="Chiamaka E.L."/>
            <person name="Frigard R.A."/>
            <person name="Pippel M."/>
            <person name="Attardo G.M."/>
            <person name="Benoit J.B."/>
            <person name="Bornberg-Bauer E."/>
            <person name="Tobe S.S."/>
        </authorList>
    </citation>
    <scope>NUCLEOTIDE SEQUENCE</scope>
    <source>
        <strain evidence="2">Stay&amp;Tobe</strain>
    </source>
</reference>
<proteinExistence type="predicted"/>
<sequence length="65" mass="7084">ECVSPITAASMRGAREAANQRTQVLQDPPGSACKGYPAMETILFREKFLDWPDFSRVIGPKGGDD</sequence>
<evidence type="ECO:0000313" key="2">
    <source>
        <dbReference type="EMBL" id="KAJ9594571.1"/>
    </source>
</evidence>
<name>A0AAD8A9H9_DIPPU</name>
<dbReference type="AlphaFoldDB" id="A0AAD8A9H9"/>